<organism evidence="2 3">
    <name type="scientific">Aphanomyces astaci</name>
    <name type="common">Crayfish plague agent</name>
    <dbReference type="NCBI Taxonomy" id="112090"/>
    <lineage>
        <taxon>Eukaryota</taxon>
        <taxon>Sar</taxon>
        <taxon>Stramenopiles</taxon>
        <taxon>Oomycota</taxon>
        <taxon>Saprolegniomycetes</taxon>
        <taxon>Saprolegniales</taxon>
        <taxon>Verrucalvaceae</taxon>
        <taxon>Aphanomyces</taxon>
    </lineage>
</organism>
<dbReference type="PRINTS" id="PR00109">
    <property type="entry name" value="TYRKINASE"/>
</dbReference>
<comment type="caution">
    <text evidence="2">The sequence shown here is derived from an EMBL/GenBank/DDBJ whole genome shotgun (WGS) entry which is preliminary data.</text>
</comment>
<dbReference type="Proteomes" id="UP000283543">
    <property type="component" value="Unassembled WGS sequence"/>
</dbReference>
<dbReference type="InterPro" id="IPR000719">
    <property type="entry name" value="Prot_kinase_dom"/>
</dbReference>
<proteinExistence type="predicted"/>
<name>A0A3R6WCM7_APHAT</name>
<dbReference type="PROSITE" id="PS50011">
    <property type="entry name" value="PROTEIN_KINASE_DOM"/>
    <property type="match status" value="1"/>
</dbReference>
<gene>
    <name evidence="2" type="ORF">DYB34_012931</name>
</gene>
<dbReference type="Pfam" id="PF00069">
    <property type="entry name" value="Pkinase"/>
    <property type="match status" value="1"/>
</dbReference>
<dbReference type="InterPro" id="IPR051681">
    <property type="entry name" value="Ser/Thr_Kinases-Pseudokinases"/>
</dbReference>
<feature type="domain" description="Protein kinase" evidence="1">
    <location>
        <begin position="385"/>
        <end position="646"/>
    </location>
</feature>
<sequence length="666" mass="73427">MAAIECFSAANFVGPGVVLPPMLNITDVTAWKAPCAFRSWRVPAGLALIAFPLVNFYGIPVRVDSTSSTLPAGFNVLSFAVIDRADDVHLLVDTGDTTFAPVVVPVGARLPVIDNNMDMRMSSMHIPPNTVVVGYKRRYFLGAYRVYSGSLGTLGDWNNRVRSLQVLPSTLPLPAQPRSPRPLGNATASVRFFARPNFTLLSLQQSVADGGVPSMEDWPFDLTDIQPSSITLDPGVLFVQYSATNFKGTARTWTTSTAMMPTDHKTFLMQSFQVLPSAAAQPPLPSSDYAMCISPLPSSSLLYLEAGDVIPDLSVFNIDTCRSLVLPPSIVAIVYTGVNSTGQAVTLAPSTTHDDVAFSRGSLVLLSTLLDWTDLALYRLDAKLVLRQHFLASGASGDVYSGVFHNQPVAIKQLHVYTATSVQRFIREISLVAAIHSPHIVRLIGATWTCPQDLNAVMELMEGGDLRAFLAATSRCHVTWTTRLQWATSVCEGLFYLHSMHHMHRDIKSRNLLFQTKNDLDILKVADFGSARDVQDTGGGGTTTMAGTLRWMAPEMLLFQPYSSAVDVYAFGVVLSEMDTHETPYAQHCNQQDEDEMMLIRRVLHDQLRPSFSSDVPVWFKFLALRCMAHDPAERPSTSEILHVLLTQQRRLEERDDQVQNWTTTM</sequence>
<dbReference type="AlphaFoldDB" id="A0A3R6WCM7"/>
<dbReference type="PANTHER" id="PTHR44329:SF214">
    <property type="entry name" value="PROTEIN KINASE DOMAIN-CONTAINING PROTEIN"/>
    <property type="match status" value="1"/>
</dbReference>
<dbReference type="EMBL" id="QUTB01002688">
    <property type="protein sequence ID" value="RHY71599.1"/>
    <property type="molecule type" value="Genomic_DNA"/>
</dbReference>
<dbReference type="InterPro" id="IPR011009">
    <property type="entry name" value="Kinase-like_dom_sf"/>
</dbReference>
<dbReference type="Gene3D" id="1.10.510.10">
    <property type="entry name" value="Transferase(Phosphotransferase) domain 1"/>
    <property type="match status" value="1"/>
</dbReference>
<evidence type="ECO:0000313" key="3">
    <source>
        <dbReference type="Proteomes" id="UP000283543"/>
    </source>
</evidence>
<dbReference type="VEuPathDB" id="FungiDB:H257_13419"/>
<dbReference type="PANTHER" id="PTHR44329">
    <property type="entry name" value="SERINE/THREONINE-PROTEIN KINASE TNNI3K-RELATED"/>
    <property type="match status" value="1"/>
</dbReference>
<dbReference type="SUPFAM" id="SSF56112">
    <property type="entry name" value="Protein kinase-like (PK-like)"/>
    <property type="match status" value="1"/>
</dbReference>
<dbReference type="SMART" id="SM00220">
    <property type="entry name" value="S_TKc"/>
    <property type="match status" value="1"/>
</dbReference>
<evidence type="ECO:0000259" key="1">
    <source>
        <dbReference type="PROSITE" id="PS50011"/>
    </source>
</evidence>
<accession>A0A3R6WCM7</accession>
<reference evidence="2 3" key="1">
    <citation type="submission" date="2018-08" db="EMBL/GenBank/DDBJ databases">
        <title>Aphanomyces genome sequencing and annotation.</title>
        <authorList>
            <person name="Minardi D."/>
            <person name="Oidtmann B."/>
            <person name="Van Der Giezen M."/>
            <person name="Studholme D.J."/>
        </authorList>
    </citation>
    <scope>NUCLEOTIDE SEQUENCE [LARGE SCALE GENOMIC DNA]</scope>
    <source>
        <strain evidence="2 3">Si</strain>
    </source>
</reference>
<protein>
    <recommendedName>
        <fullName evidence="1">Protein kinase domain-containing protein</fullName>
    </recommendedName>
</protein>
<dbReference type="GO" id="GO:0004674">
    <property type="term" value="F:protein serine/threonine kinase activity"/>
    <property type="evidence" value="ECO:0007669"/>
    <property type="project" value="TreeGrafter"/>
</dbReference>
<dbReference type="Gene3D" id="3.30.200.20">
    <property type="entry name" value="Phosphorylase Kinase, domain 1"/>
    <property type="match status" value="1"/>
</dbReference>
<evidence type="ECO:0000313" key="2">
    <source>
        <dbReference type="EMBL" id="RHY71599.1"/>
    </source>
</evidence>
<dbReference type="GO" id="GO:0005524">
    <property type="term" value="F:ATP binding"/>
    <property type="evidence" value="ECO:0007669"/>
    <property type="project" value="InterPro"/>
</dbReference>
<dbReference type="InterPro" id="IPR001245">
    <property type="entry name" value="Ser-Thr/Tyr_kinase_cat_dom"/>
</dbReference>
<dbReference type="Gene3D" id="2.60.20.10">
    <property type="entry name" value="Crystallins"/>
    <property type="match status" value="1"/>
</dbReference>